<proteinExistence type="predicted"/>
<feature type="domain" description="Polyketide synthase-like methyltransferase" evidence="4">
    <location>
        <begin position="28"/>
        <end position="262"/>
    </location>
</feature>
<dbReference type="SUPFAM" id="SSF53335">
    <property type="entry name" value="S-adenosyl-L-methionine-dependent methyltransferases"/>
    <property type="match status" value="1"/>
</dbReference>
<keyword evidence="6" id="KW-1185">Reference proteome</keyword>
<reference evidence="5 6" key="1">
    <citation type="submission" date="2019-03" db="EMBL/GenBank/DDBJ databases">
        <title>Draft genome sequences of novel Actinobacteria.</title>
        <authorList>
            <person name="Sahin N."/>
            <person name="Ay H."/>
            <person name="Saygin H."/>
        </authorList>
    </citation>
    <scope>NUCLEOTIDE SEQUENCE [LARGE SCALE GENOMIC DNA]</scope>
    <source>
        <strain evidence="5 6">7K502</strain>
    </source>
</reference>
<comment type="caution">
    <text evidence="5">The sequence shown here is derived from an EMBL/GenBank/DDBJ whole genome shotgun (WGS) entry which is preliminary data.</text>
</comment>
<dbReference type="Pfam" id="PF08241">
    <property type="entry name" value="Methyltransf_11"/>
    <property type="match status" value="1"/>
</dbReference>
<dbReference type="InterPro" id="IPR050447">
    <property type="entry name" value="Erg6_SMT_methyltransf"/>
</dbReference>
<keyword evidence="2 5" id="KW-0808">Transferase</keyword>
<protein>
    <submittedName>
        <fullName evidence="5">Methyltransferase domain-containing protein</fullName>
    </submittedName>
</protein>
<dbReference type="InterPro" id="IPR013216">
    <property type="entry name" value="Methyltransf_11"/>
</dbReference>
<dbReference type="PANTHER" id="PTHR44068">
    <property type="entry name" value="ZGC:194242"/>
    <property type="match status" value="1"/>
</dbReference>
<evidence type="ECO:0000313" key="5">
    <source>
        <dbReference type="EMBL" id="TDD39628.1"/>
    </source>
</evidence>
<evidence type="ECO:0000256" key="1">
    <source>
        <dbReference type="ARBA" id="ARBA00022603"/>
    </source>
</evidence>
<evidence type="ECO:0000256" key="2">
    <source>
        <dbReference type="ARBA" id="ARBA00022679"/>
    </source>
</evidence>
<evidence type="ECO:0000313" key="6">
    <source>
        <dbReference type="Proteomes" id="UP000294947"/>
    </source>
</evidence>
<dbReference type="Gene3D" id="3.40.50.150">
    <property type="entry name" value="Vaccinia Virus protein VP39"/>
    <property type="match status" value="1"/>
</dbReference>
<accession>A0A4R4Y5E8</accession>
<dbReference type="AlphaFoldDB" id="A0A4R4Y5E8"/>
<name>A0A4R4Y5E8_9PSEU</name>
<dbReference type="InterPro" id="IPR029063">
    <property type="entry name" value="SAM-dependent_MTases_sf"/>
</dbReference>
<dbReference type="GO" id="GO:0032259">
    <property type="term" value="P:methylation"/>
    <property type="evidence" value="ECO:0007669"/>
    <property type="project" value="UniProtKB-KW"/>
</dbReference>
<keyword evidence="3" id="KW-0949">S-adenosyl-L-methionine</keyword>
<dbReference type="EMBL" id="SMKW01000075">
    <property type="protein sequence ID" value="TDD39628.1"/>
    <property type="molecule type" value="Genomic_DNA"/>
</dbReference>
<dbReference type="SMART" id="SM00828">
    <property type="entry name" value="PKS_MT"/>
    <property type="match status" value="1"/>
</dbReference>
<dbReference type="GO" id="GO:0008757">
    <property type="term" value="F:S-adenosylmethionine-dependent methyltransferase activity"/>
    <property type="evidence" value="ECO:0007669"/>
    <property type="project" value="InterPro"/>
</dbReference>
<organism evidence="5 6">
    <name type="scientific">Saccharopolyspora elongata</name>
    <dbReference type="NCBI Taxonomy" id="2530387"/>
    <lineage>
        <taxon>Bacteria</taxon>
        <taxon>Bacillati</taxon>
        <taxon>Actinomycetota</taxon>
        <taxon>Actinomycetes</taxon>
        <taxon>Pseudonocardiales</taxon>
        <taxon>Pseudonocardiaceae</taxon>
        <taxon>Saccharopolyspora</taxon>
    </lineage>
</organism>
<gene>
    <name evidence="5" type="ORF">E1288_36740</name>
</gene>
<dbReference type="CDD" id="cd02440">
    <property type="entry name" value="AdoMet_MTases"/>
    <property type="match status" value="1"/>
</dbReference>
<keyword evidence="1 5" id="KW-0489">Methyltransferase</keyword>
<dbReference type="InterPro" id="IPR020803">
    <property type="entry name" value="MeTfrase_dom"/>
</dbReference>
<evidence type="ECO:0000259" key="4">
    <source>
        <dbReference type="SMART" id="SM00828"/>
    </source>
</evidence>
<dbReference type="Proteomes" id="UP000294947">
    <property type="component" value="Unassembled WGS sequence"/>
</dbReference>
<dbReference type="OrthoDB" id="9769602at2"/>
<evidence type="ECO:0000256" key="3">
    <source>
        <dbReference type="ARBA" id="ARBA00022691"/>
    </source>
</evidence>
<dbReference type="PANTHER" id="PTHR44068:SF11">
    <property type="entry name" value="GERANYL DIPHOSPHATE 2-C-METHYLTRANSFERASE"/>
    <property type="match status" value="1"/>
</dbReference>
<sequence length="285" mass="30725">MEGRTDLTDQSTFTADEVAMFYDQLEEFFSAVLGESIHYGYWPDGIDSPSLTDAQDRLTALLGEKLALGPEHRLLDVGCGTGRPATLLAEALGCDITGITIAERQIEAADQRAAAAGVADRVRFQLADAMGMPFADDEFDAVLALESLLHMPDKKRALAEEHRVLRPGGLLVIADFFETKPLPPGTVPDAAVDVLPNHVPPPLDEMTGLVREAGFEVTEVLDITEQTRRSGEAILAAIGSYRPAVDSVQGKRIAEQVQQAIPLIVEHAQEHTGYVVLTARKAVSA</sequence>